<keyword evidence="16" id="KW-1015">Disulfide bond</keyword>
<reference evidence="23" key="2">
    <citation type="submission" date="2016-06" db="EMBL/GenBank/DDBJ databases">
        <title>The genome of a short-lived fish provides insights into sex chromosome evolution and the genetic control of aging.</title>
        <authorList>
            <person name="Reichwald K."/>
            <person name="Felder M."/>
            <person name="Petzold A."/>
            <person name="Koch P."/>
            <person name="Groth M."/>
            <person name="Platzer M."/>
        </authorList>
    </citation>
    <scope>NUCLEOTIDE SEQUENCE</scope>
    <source>
        <tissue evidence="23">Brain</tissue>
    </source>
</reference>
<protein>
    <recommendedName>
        <fullName evidence="17">Dynamin-like GTPase OPA1, mitochondrial</fullName>
        <ecNumber evidence="3">3.6.5.5</ecNumber>
    </recommendedName>
    <alternativeName>
        <fullName evidence="20">Optic atrophy protein 1 homolog</fullName>
    </alternativeName>
</protein>
<evidence type="ECO:0000256" key="8">
    <source>
        <dbReference type="ARBA" id="ARBA00022801"/>
    </source>
</evidence>
<evidence type="ECO:0000256" key="3">
    <source>
        <dbReference type="ARBA" id="ARBA00011980"/>
    </source>
</evidence>
<gene>
    <name evidence="23" type="primary">OPA1</name>
</gene>
<comment type="catalytic activity">
    <reaction evidence="18">
        <text>GTP + H2O = GDP + phosphate + H(+)</text>
        <dbReference type="Rhea" id="RHEA:19669"/>
        <dbReference type="ChEBI" id="CHEBI:15377"/>
        <dbReference type="ChEBI" id="CHEBI:15378"/>
        <dbReference type="ChEBI" id="CHEBI:37565"/>
        <dbReference type="ChEBI" id="CHEBI:43474"/>
        <dbReference type="ChEBI" id="CHEBI:58189"/>
        <dbReference type="EC" id="3.6.5.5"/>
    </reaction>
</comment>
<evidence type="ECO:0000259" key="22">
    <source>
        <dbReference type="PROSITE" id="PS51718"/>
    </source>
</evidence>
<keyword evidence="15" id="KW-0472">Membrane</keyword>
<dbReference type="Pfam" id="PF00350">
    <property type="entry name" value="Dynamin_N"/>
    <property type="match status" value="1"/>
</dbReference>
<keyword evidence="5" id="KW-0053">Apoptosis</keyword>
<dbReference type="GO" id="GO:0016559">
    <property type="term" value="P:peroxisome fission"/>
    <property type="evidence" value="ECO:0007669"/>
    <property type="project" value="TreeGrafter"/>
</dbReference>
<keyword evidence="7" id="KW-0999">Mitochondrion inner membrane</keyword>
<name>A0A1A8JHK9_NOTKU</name>
<dbReference type="GO" id="GO:0005874">
    <property type="term" value="C:microtubule"/>
    <property type="evidence" value="ECO:0007669"/>
    <property type="project" value="TreeGrafter"/>
</dbReference>
<evidence type="ECO:0000256" key="14">
    <source>
        <dbReference type="ARBA" id="ARBA00023134"/>
    </source>
</evidence>
<keyword evidence="4" id="KW-0812">Transmembrane</keyword>
<dbReference type="GO" id="GO:0003924">
    <property type="term" value="F:GTPase activity"/>
    <property type="evidence" value="ECO:0007669"/>
    <property type="project" value="InterPro"/>
</dbReference>
<evidence type="ECO:0000256" key="16">
    <source>
        <dbReference type="ARBA" id="ARBA00023157"/>
    </source>
</evidence>
<evidence type="ECO:0000256" key="2">
    <source>
        <dbReference type="ARBA" id="ARBA00004569"/>
    </source>
</evidence>
<evidence type="ECO:0000256" key="19">
    <source>
        <dbReference type="ARBA" id="ARBA00063873"/>
    </source>
</evidence>
<dbReference type="Gene3D" id="3.40.50.300">
    <property type="entry name" value="P-loop containing nucleotide triphosphate hydrolases"/>
    <property type="match status" value="1"/>
</dbReference>
<organism evidence="23">
    <name type="scientific">Nothobranchius kuhntae</name>
    <name type="common">Beira killifish</name>
    <dbReference type="NCBI Taxonomy" id="321403"/>
    <lineage>
        <taxon>Eukaryota</taxon>
        <taxon>Metazoa</taxon>
        <taxon>Chordata</taxon>
        <taxon>Craniata</taxon>
        <taxon>Vertebrata</taxon>
        <taxon>Euteleostomi</taxon>
        <taxon>Actinopterygii</taxon>
        <taxon>Neopterygii</taxon>
        <taxon>Teleostei</taxon>
        <taxon>Neoteleostei</taxon>
        <taxon>Acanthomorphata</taxon>
        <taxon>Ovalentaria</taxon>
        <taxon>Atherinomorphae</taxon>
        <taxon>Cyprinodontiformes</taxon>
        <taxon>Nothobranchiidae</taxon>
        <taxon>Nothobranchius</taxon>
    </lineage>
</organism>
<dbReference type="InterPro" id="IPR045063">
    <property type="entry name" value="Dynamin_N"/>
</dbReference>
<evidence type="ECO:0000256" key="7">
    <source>
        <dbReference type="ARBA" id="ARBA00022792"/>
    </source>
</evidence>
<evidence type="ECO:0000256" key="12">
    <source>
        <dbReference type="ARBA" id="ARBA00023121"/>
    </source>
</evidence>
<keyword evidence="10" id="KW-1133">Transmembrane helix</keyword>
<evidence type="ECO:0000256" key="11">
    <source>
        <dbReference type="ARBA" id="ARBA00023054"/>
    </source>
</evidence>
<dbReference type="InterPro" id="IPR001401">
    <property type="entry name" value="Dynamin_GTPase"/>
</dbReference>
<feature type="compositionally biased region" description="Basic and acidic residues" evidence="21">
    <location>
        <begin position="205"/>
        <end position="218"/>
    </location>
</feature>
<evidence type="ECO:0000256" key="21">
    <source>
        <dbReference type="SAM" id="MobiDB-lite"/>
    </source>
</evidence>
<dbReference type="GO" id="GO:0005525">
    <property type="term" value="F:GTP binding"/>
    <property type="evidence" value="ECO:0007669"/>
    <property type="project" value="UniProtKB-KW"/>
</dbReference>
<keyword evidence="12" id="KW-0446">Lipid-binding</keyword>
<dbReference type="GO" id="GO:0008053">
    <property type="term" value="P:mitochondrial fusion"/>
    <property type="evidence" value="ECO:0007669"/>
    <property type="project" value="TreeGrafter"/>
</dbReference>
<evidence type="ECO:0000256" key="5">
    <source>
        <dbReference type="ARBA" id="ARBA00022703"/>
    </source>
</evidence>
<dbReference type="PROSITE" id="PS51718">
    <property type="entry name" value="G_DYNAMIN_2"/>
    <property type="match status" value="1"/>
</dbReference>
<dbReference type="EMBL" id="HAEE01001267">
    <property type="protein sequence ID" value="SBR21283.1"/>
    <property type="molecule type" value="Transcribed_RNA"/>
</dbReference>
<evidence type="ECO:0000256" key="4">
    <source>
        <dbReference type="ARBA" id="ARBA00022692"/>
    </source>
</evidence>
<feature type="region of interest" description="Disordered" evidence="21">
    <location>
        <begin position="196"/>
        <end position="218"/>
    </location>
</feature>
<dbReference type="AlphaFoldDB" id="A0A1A8JHK9"/>
<evidence type="ECO:0000256" key="18">
    <source>
        <dbReference type="ARBA" id="ARBA00048040"/>
    </source>
</evidence>
<evidence type="ECO:0000256" key="1">
    <source>
        <dbReference type="ARBA" id="ARBA00004434"/>
    </source>
</evidence>
<evidence type="ECO:0000256" key="9">
    <source>
        <dbReference type="ARBA" id="ARBA00022946"/>
    </source>
</evidence>
<keyword evidence="6" id="KW-0547">Nucleotide-binding</keyword>
<sequence length="965" mass="111646">MWRVGGKAACEACRNLVSTNMGVRFRIPLQKLHPLSRAIHHRYSGNSNPHRPPHRTAARYFTSMSRLPMRPLKPSRSGGQNYQQQRNFWVARLAARLLKLRYILLGTAVGGGYTAKKTYEEWKDMLPDFSEYNWVIPDFVWELSEQIDLDKLAKALPEMEEIAKLLPDFEKIGENFTFLKSLLSSKTSVDPALKATDSTAAGSHDAGDKQYKKSSDKEKVDQLQEELLRTQLKYQRMLERLEKENKELRKVVLQKDDKGIHQRKVKKSLIDLYSEVLDILSDYDSNYNTQDHLPRVVVVGDQSAGKTSVLEMIAQARIFPRGSGEMMTRSPVKVTLSEGPHHVAMFKDSGREFDLTKEEDLAALRHEIELRMRKNVKEGQTVSSETISLSVKGPGIQRMVLVDLPGVISTMTTGMATDTKETIFSMSKAYMQNPNAIILCIQDGSVDAERSIVTDLVSQMDPQGRRTIFVLTKVDLAEKNLASPSRIQQIIEGKLFPMKALGYFAVVTGRGSSSESIDSIKEYEEDFFQSSRLVRDGMLKAHQVTTKNLSLAVSDCFWKMVSESVEQQADVFKASRFNLETEWKNNYPRLRELDRNELFEKAKNEILDEVISLSQVTPQHWEAILQKKLWERVSTHVIENIYLPAAQTMDSGTFNTTVDIKLKQWTDKQLPHKALEVAWETLQEEFARFIAEYKGKDQDDIFDKLKEAVKDESIKRHKWNERALDSLRVIQHNALEDRSITDKPQWDAAIQFMEETLQSRLKDTESVIRDMVGPDWKERWLNWKNRTPDQHIRNETKNELDRLLKLHDDHTAYLANDEVTTVRKNLEGRGVEVDPALIKDTWHQLYRRHFLQKALSHCNLCKRGFYYYQRHFVDSELECNDVVLFWRIQRMLVITANTLRQQLTNTEVRRLEKNVKEVLDDFGEDVEKKTQLITGRRVQLAEDLKKVREIQEKLEAFIEALHKDK</sequence>
<dbReference type="GO" id="GO:0005758">
    <property type="term" value="C:mitochondrial intermembrane space"/>
    <property type="evidence" value="ECO:0007669"/>
    <property type="project" value="UniProtKB-SubCell"/>
</dbReference>
<accession>A0A1A8JHK9</accession>
<dbReference type="PRINTS" id="PR00195">
    <property type="entry name" value="DYNAMIN"/>
</dbReference>
<dbReference type="GO" id="GO:0006915">
    <property type="term" value="P:apoptotic process"/>
    <property type="evidence" value="ECO:0007669"/>
    <property type="project" value="UniProtKB-KW"/>
</dbReference>
<keyword evidence="14" id="KW-0342">GTP-binding</keyword>
<dbReference type="EMBL" id="HAED01022655">
    <property type="protein sequence ID" value="SBR09417.1"/>
    <property type="molecule type" value="Transcribed_RNA"/>
</dbReference>
<keyword evidence="8" id="KW-0378">Hydrolase</keyword>
<dbReference type="FunFam" id="3.40.50.300:FF:000171">
    <property type="entry name" value="Dynamin-like 120 kDa protein, mitochondrial"/>
    <property type="match status" value="1"/>
</dbReference>
<dbReference type="Pfam" id="PF19434">
    <property type="entry name" value="OPA1_C"/>
    <property type="match status" value="1"/>
</dbReference>
<dbReference type="EC" id="3.6.5.5" evidence="3"/>
<dbReference type="PANTHER" id="PTHR11566">
    <property type="entry name" value="DYNAMIN"/>
    <property type="match status" value="1"/>
</dbReference>
<dbReference type="GO" id="GO:0006897">
    <property type="term" value="P:endocytosis"/>
    <property type="evidence" value="ECO:0007669"/>
    <property type="project" value="TreeGrafter"/>
</dbReference>
<dbReference type="SMART" id="SM00053">
    <property type="entry name" value="DYNc"/>
    <property type="match status" value="1"/>
</dbReference>
<dbReference type="CDD" id="cd08771">
    <property type="entry name" value="DLP_1"/>
    <property type="match status" value="1"/>
</dbReference>
<dbReference type="InterPro" id="IPR030381">
    <property type="entry name" value="G_DYNAMIN_dom"/>
</dbReference>
<keyword evidence="13" id="KW-0496">Mitochondrion</keyword>
<dbReference type="InterPro" id="IPR045817">
    <property type="entry name" value="OPA1_C"/>
</dbReference>
<evidence type="ECO:0000256" key="15">
    <source>
        <dbReference type="ARBA" id="ARBA00023136"/>
    </source>
</evidence>
<dbReference type="GO" id="GO:0000266">
    <property type="term" value="P:mitochondrial fission"/>
    <property type="evidence" value="ECO:0007669"/>
    <property type="project" value="TreeGrafter"/>
</dbReference>
<evidence type="ECO:0000313" key="23">
    <source>
        <dbReference type="EMBL" id="SBR09417.1"/>
    </source>
</evidence>
<feature type="domain" description="Dynamin-type G" evidence="22">
    <location>
        <begin position="290"/>
        <end position="566"/>
    </location>
</feature>
<dbReference type="InterPro" id="IPR022812">
    <property type="entry name" value="Dynamin"/>
</dbReference>
<dbReference type="SUPFAM" id="SSF52540">
    <property type="entry name" value="P-loop containing nucleoside triphosphate hydrolases"/>
    <property type="match status" value="1"/>
</dbReference>
<comment type="subcellular location">
    <subcellularLocation>
        <location evidence="1">Mitochondrion inner membrane</location>
        <topology evidence="1">Single-pass membrane protein</topology>
    </subcellularLocation>
    <subcellularLocation>
        <location evidence="2">Mitochondrion intermembrane space</location>
    </subcellularLocation>
</comment>
<dbReference type="GO" id="GO:0008289">
    <property type="term" value="F:lipid binding"/>
    <property type="evidence" value="ECO:0007669"/>
    <property type="project" value="UniProtKB-KW"/>
</dbReference>
<evidence type="ECO:0000256" key="13">
    <source>
        <dbReference type="ARBA" id="ARBA00023128"/>
    </source>
</evidence>
<dbReference type="PANTHER" id="PTHR11566:SF67">
    <property type="entry name" value="DYNAMIN-LIKE 120 KDA PROTEIN, MITOCHONDRIAL"/>
    <property type="match status" value="1"/>
</dbReference>
<evidence type="ECO:0000256" key="20">
    <source>
        <dbReference type="ARBA" id="ARBA00083666"/>
    </source>
</evidence>
<proteinExistence type="predicted"/>
<dbReference type="GO" id="GO:0008017">
    <property type="term" value="F:microtubule binding"/>
    <property type="evidence" value="ECO:0007669"/>
    <property type="project" value="TreeGrafter"/>
</dbReference>
<keyword evidence="9" id="KW-0809">Transit peptide</keyword>
<reference evidence="23" key="1">
    <citation type="submission" date="2016-05" db="EMBL/GenBank/DDBJ databases">
        <authorList>
            <person name="Lavstsen T."/>
            <person name="Jespersen J.S."/>
        </authorList>
    </citation>
    <scope>NUCLEOTIDE SEQUENCE</scope>
    <source>
        <tissue evidence="23">Brain</tissue>
    </source>
</reference>
<evidence type="ECO:0000256" key="10">
    <source>
        <dbReference type="ARBA" id="ARBA00022989"/>
    </source>
</evidence>
<evidence type="ECO:0000256" key="6">
    <source>
        <dbReference type="ARBA" id="ARBA00022741"/>
    </source>
</evidence>
<dbReference type="GO" id="GO:0005743">
    <property type="term" value="C:mitochondrial inner membrane"/>
    <property type="evidence" value="ECO:0007669"/>
    <property type="project" value="UniProtKB-SubCell"/>
</dbReference>
<dbReference type="GO" id="GO:0048312">
    <property type="term" value="P:intracellular distribution of mitochondria"/>
    <property type="evidence" value="ECO:0007669"/>
    <property type="project" value="TreeGrafter"/>
</dbReference>
<keyword evidence="11" id="KW-0175">Coiled coil</keyword>
<dbReference type="InterPro" id="IPR027417">
    <property type="entry name" value="P-loop_NTPase"/>
</dbReference>
<evidence type="ECO:0000256" key="17">
    <source>
        <dbReference type="ARBA" id="ARBA00044791"/>
    </source>
</evidence>
<comment type="subunit">
    <text evidence="19">Oligomeric complex consisting of membrane-bound and soluble forms of OPA1.</text>
</comment>